<dbReference type="EMBL" id="LGAP01000002">
    <property type="protein sequence ID" value="KOF20968.1"/>
    <property type="molecule type" value="Genomic_DNA"/>
</dbReference>
<dbReference type="Pfam" id="PF12802">
    <property type="entry name" value="MarR_2"/>
    <property type="match status" value="1"/>
</dbReference>
<evidence type="ECO:0000256" key="2">
    <source>
        <dbReference type="ARBA" id="ARBA00023125"/>
    </source>
</evidence>
<dbReference type="GO" id="GO:0006950">
    <property type="term" value="P:response to stress"/>
    <property type="evidence" value="ECO:0007669"/>
    <property type="project" value="TreeGrafter"/>
</dbReference>
<dbReference type="PROSITE" id="PS50995">
    <property type="entry name" value="HTH_MARR_2"/>
    <property type="match status" value="1"/>
</dbReference>
<evidence type="ECO:0000313" key="6">
    <source>
        <dbReference type="Proteomes" id="UP000037425"/>
    </source>
</evidence>
<evidence type="ECO:0000256" key="3">
    <source>
        <dbReference type="ARBA" id="ARBA00023163"/>
    </source>
</evidence>
<dbReference type="InterPro" id="IPR036388">
    <property type="entry name" value="WH-like_DNA-bd_sf"/>
</dbReference>
<keyword evidence="1" id="KW-0805">Transcription regulation</keyword>
<protein>
    <submittedName>
        <fullName evidence="5">MarR family transcriptional regulator</fullName>
    </submittedName>
</protein>
<dbReference type="Gene3D" id="1.10.10.10">
    <property type="entry name" value="Winged helix-like DNA-binding domain superfamily/Winged helix DNA-binding domain"/>
    <property type="match status" value="1"/>
</dbReference>
<keyword evidence="3" id="KW-0804">Transcription</keyword>
<dbReference type="InterPro" id="IPR000835">
    <property type="entry name" value="HTH_MarR-typ"/>
</dbReference>
<dbReference type="PATRIC" id="fig|106592.7.peg.2851"/>
<feature type="domain" description="HTH marR-type" evidence="4">
    <location>
        <begin position="49"/>
        <end position="184"/>
    </location>
</feature>
<dbReference type="Proteomes" id="UP000037425">
    <property type="component" value="Unassembled WGS sequence"/>
</dbReference>
<organism evidence="5 6">
    <name type="scientific">Ensifer adhaerens</name>
    <name type="common">Sinorhizobium morelense</name>
    <dbReference type="NCBI Taxonomy" id="106592"/>
    <lineage>
        <taxon>Bacteria</taxon>
        <taxon>Pseudomonadati</taxon>
        <taxon>Pseudomonadota</taxon>
        <taxon>Alphaproteobacteria</taxon>
        <taxon>Hyphomicrobiales</taxon>
        <taxon>Rhizobiaceae</taxon>
        <taxon>Sinorhizobium/Ensifer group</taxon>
        <taxon>Ensifer</taxon>
    </lineage>
</organism>
<proteinExistence type="predicted"/>
<evidence type="ECO:0000259" key="4">
    <source>
        <dbReference type="PROSITE" id="PS50995"/>
    </source>
</evidence>
<dbReference type="GO" id="GO:0003677">
    <property type="term" value="F:DNA binding"/>
    <property type="evidence" value="ECO:0007669"/>
    <property type="project" value="UniProtKB-KW"/>
</dbReference>
<dbReference type="PANTHER" id="PTHR33164:SF102">
    <property type="entry name" value="TRANSCRIPTIONAL REGULATORY PROTEIN"/>
    <property type="match status" value="1"/>
</dbReference>
<comment type="caution">
    <text evidence="5">The sequence shown here is derived from an EMBL/GenBank/DDBJ whole genome shotgun (WGS) entry which is preliminary data.</text>
</comment>
<reference evidence="6" key="1">
    <citation type="submission" date="2015-07" db="EMBL/GenBank/DDBJ databases">
        <title>Whole genome sequence of an Ensifer adhaerens strain isolated from a cave pool in the Wind Cave National Park.</title>
        <authorList>
            <person name="Eng W.W.H."/>
            <person name="Gan H.M."/>
            <person name="Barton H.A."/>
            <person name="Savka M.A."/>
        </authorList>
    </citation>
    <scope>NUCLEOTIDE SEQUENCE [LARGE SCALE GENOMIC DNA]</scope>
    <source>
        <strain evidence="6">SD006</strain>
    </source>
</reference>
<dbReference type="PANTHER" id="PTHR33164">
    <property type="entry name" value="TRANSCRIPTIONAL REGULATOR, MARR FAMILY"/>
    <property type="match status" value="1"/>
</dbReference>
<name>A0A0L8C2D8_ENSAD</name>
<sequence>MESWMNERVLYPSTGIKDVSLLQQEDQTSKAVGAHDQAEAASDCRQLTYFELARLMERVSRRFSGLVRAELTKLRVDDIGPAQAMVLLAIGDAELSVAELLDRGHYVGSNVSYYLKQLADGDYIDRVASQRDKRSARIKLTEKGRLLRANLRDAAMAYERALNRGHQDRQNLETAFQTLHQLELVWGSVSRYDM</sequence>
<dbReference type="InterPro" id="IPR023187">
    <property type="entry name" value="Tscrpt_reg_MarR-type_CS"/>
</dbReference>
<dbReference type="AlphaFoldDB" id="A0A0L8C2D8"/>
<dbReference type="InterPro" id="IPR039422">
    <property type="entry name" value="MarR/SlyA-like"/>
</dbReference>
<dbReference type="InterPro" id="IPR036390">
    <property type="entry name" value="WH_DNA-bd_sf"/>
</dbReference>
<gene>
    <name evidence="5" type="ORF">AC244_06050</name>
</gene>
<keyword evidence="2" id="KW-0238">DNA-binding</keyword>
<accession>A0A0L8C2D8</accession>
<dbReference type="PROSITE" id="PS01117">
    <property type="entry name" value="HTH_MARR_1"/>
    <property type="match status" value="1"/>
</dbReference>
<evidence type="ECO:0000256" key="1">
    <source>
        <dbReference type="ARBA" id="ARBA00023015"/>
    </source>
</evidence>
<dbReference type="SMART" id="SM00347">
    <property type="entry name" value="HTH_MARR"/>
    <property type="match status" value="1"/>
</dbReference>
<dbReference type="GO" id="GO:0003700">
    <property type="term" value="F:DNA-binding transcription factor activity"/>
    <property type="evidence" value="ECO:0007669"/>
    <property type="project" value="InterPro"/>
</dbReference>
<dbReference type="SUPFAM" id="SSF46785">
    <property type="entry name" value="Winged helix' DNA-binding domain"/>
    <property type="match status" value="1"/>
</dbReference>
<evidence type="ECO:0000313" key="5">
    <source>
        <dbReference type="EMBL" id="KOF20968.1"/>
    </source>
</evidence>